<dbReference type="PROSITE" id="PS50212">
    <property type="entry name" value="RASGEF_NTER"/>
    <property type="match status" value="1"/>
</dbReference>
<accession>A0A814TD69</accession>
<evidence type="ECO:0000259" key="3">
    <source>
        <dbReference type="PROSITE" id="PS50212"/>
    </source>
</evidence>
<feature type="region of interest" description="Disordered" evidence="2">
    <location>
        <begin position="77"/>
        <end position="100"/>
    </location>
</feature>
<feature type="compositionally biased region" description="Low complexity" evidence="2">
    <location>
        <begin position="16"/>
        <end position="28"/>
    </location>
</feature>
<feature type="domain" description="AH" evidence="4">
    <location>
        <begin position="168"/>
        <end position="361"/>
    </location>
</feature>
<gene>
    <name evidence="5" type="ORF">VCS650_LOCUS23311</name>
</gene>
<protein>
    <submittedName>
        <fullName evidence="5">Uncharacterized protein</fullName>
    </submittedName>
</protein>
<dbReference type="Gene3D" id="1.20.870.10">
    <property type="entry name" value="Son of sevenless (SoS) protein Chain: S domain 1"/>
    <property type="match status" value="1"/>
</dbReference>
<dbReference type="GO" id="GO:0006886">
    <property type="term" value="P:intracellular protein transport"/>
    <property type="evidence" value="ECO:0007669"/>
    <property type="project" value="TreeGrafter"/>
</dbReference>
<dbReference type="PANTHER" id="PTHR12141">
    <property type="entry name" value="ARFAPTIN-RELATED"/>
    <property type="match status" value="1"/>
</dbReference>
<dbReference type="GO" id="GO:0032588">
    <property type="term" value="C:trans-Golgi network membrane"/>
    <property type="evidence" value="ECO:0007669"/>
    <property type="project" value="TreeGrafter"/>
</dbReference>
<evidence type="ECO:0000256" key="1">
    <source>
        <dbReference type="PROSITE-ProRule" id="PRU00135"/>
    </source>
</evidence>
<evidence type="ECO:0000313" key="5">
    <source>
        <dbReference type="EMBL" id="CAF1160187.1"/>
    </source>
</evidence>
<feature type="compositionally biased region" description="Low complexity" evidence="2">
    <location>
        <begin position="46"/>
        <end position="61"/>
    </location>
</feature>
<dbReference type="GO" id="GO:0034315">
    <property type="term" value="P:regulation of Arp2/3 complex-mediated actin nucleation"/>
    <property type="evidence" value="ECO:0007669"/>
    <property type="project" value="TreeGrafter"/>
</dbReference>
<dbReference type="Proteomes" id="UP000663891">
    <property type="component" value="Unassembled WGS sequence"/>
</dbReference>
<keyword evidence="1" id="KW-0344">Guanine-nucleotide releasing factor</keyword>
<organism evidence="5 6">
    <name type="scientific">Adineta steineri</name>
    <dbReference type="NCBI Taxonomy" id="433720"/>
    <lineage>
        <taxon>Eukaryota</taxon>
        <taxon>Metazoa</taxon>
        <taxon>Spiralia</taxon>
        <taxon>Gnathifera</taxon>
        <taxon>Rotifera</taxon>
        <taxon>Eurotatoria</taxon>
        <taxon>Bdelloidea</taxon>
        <taxon>Adinetida</taxon>
        <taxon>Adinetidae</taxon>
        <taxon>Adineta</taxon>
    </lineage>
</organism>
<dbReference type="InterPro" id="IPR000651">
    <property type="entry name" value="Ras-like_Gua-exchang_fac_N"/>
</dbReference>
<dbReference type="AlphaFoldDB" id="A0A814TD69"/>
<feature type="domain" description="N-terminal Ras-GEF" evidence="3">
    <location>
        <begin position="429"/>
        <end position="490"/>
    </location>
</feature>
<dbReference type="InterPro" id="IPR027267">
    <property type="entry name" value="AH/BAR_dom_sf"/>
</dbReference>
<name>A0A814TD69_9BILA</name>
<sequence>MTSFASAFGSSSPDANSLNNGETNLNNSADSHQEESKNFSSIDLDQQSTPPSSSSQLQKQHSSYVSLTDAATFHTDSNVTTNNTARIPTSSSSQDFPSHYSTNTTIDTSSILSDKRISIPDMSKISASSAAAVAAVGPTIDKLKQWGLSTYKCTKQTLYEKLGKTIRTVDVELESQIEQLRETKRRYENVLALARSYANHFSNLLNTQRALSDTFLDLKHKSFHLCDEYGYNADTQNLLVRHGEILMGALNYFISTLDTLCNKTIEDTITTIRLYETSRLEYDACRTEMELLSPGSQLNEKQREFEKYKERYEKLKCDVSIKLKFLDENQTKVMKKELLLFHNAIAAYFSGNQAALEATMKQFNLKIVTNGDNNNNTHFLRVDKDDFDRILRDVEANTIKVKEFGKDVLILDKVPINVKTIDGTYQVYYKYFVMSGTSEKMLEHFLETYICVTYEEGDTSLDDFLSTYVIFMPINQICASLLSMKEIKHI</sequence>
<dbReference type="CDD" id="cd07660">
    <property type="entry name" value="BAR_Arfaptin"/>
    <property type="match status" value="1"/>
</dbReference>
<dbReference type="GO" id="GO:0005085">
    <property type="term" value="F:guanyl-nucleotide exchange factor activity"/>
    <property type="evidence" value="ECO:0007669"/>
    <property type="project" value="UniProtKB-KW"/>
</dbReference>
<dbReference type="PANTHER" id="PTHR12141:SF5">
    <property type="entry name" value="ARFAPTIN"/>
    <property type="match status" value="1"/>
</dbReference>
<dbReference type="FunFam" id="1.20.1270.60:FF:000085">
    <property type="entry name" value="Predicted protein"/>
    <property type="match status" value="1"/>
</dbReference>
<feature type="compositionally biased region" description="Polar residues" evidence="2">
    <location>
        <begin position="1"/>
        <end position="15"/>
    </location>
</feature>
<dbReference type="Gene3D" id="1.20.1270.60">
    <property type="entry name" value="Arfaptin homology (AH) domain/BAR domain"/>
    <property type="match status" value="1"/>
</dbReference>
<proteinExistence type="predicted"/>
<dbReference type="GO" id="GO:0019904">
    <property type="term" value="F:protein domain specific binding"/>
    <property type="evidence" value="ECO:0007669"/>
    <property type="project" value="InterPro"/>
</dbReference>
<dbReference type="InterPro" id="IPR030798">
    <property type="entry name" value="Arfaptin_fam"/>
</dbReference>
<dbReference type="OrthoDB" id="9994780at2759"/>
<feature type="region of interest" description="Disordered" evidence="2">
    <location>
        <begin position="1"/>
        <end position="61"/>
    </location>
</feature>
<dbReference type="InterPro" id="IPR010504">
    <property type="entry name" value="AH_dom"/>
</dbReference>
<evidence type="ECO:0000313" key="6">
    <source>
        <dbReference type="Proteomes" id="UP000663891"/>
    </source>
</evidence>
<dbReference type="SUPFAM" id="SSF48366">
    <property type="entry name" value="Ras GEF"/>
    <property type="match status" value="1"/>
</dbReference>
<reference evidence="5" key="1">
    <citation type="submission" date="2021-02" db="EMBL/GenBank/DDBJ databases">
        <authorList>
            <person name="Nowell W R."/>
        </authorList>
    </citation>
    <scope>NUCLEOTIDE SEQUENCE</scope>
</reference>
<dbReference type="Pfam" id="PF06456">
    <property type="entry name" value="Arfaptin"/>
    <property type="match status" value="1"/>
</dbReference>
<dbReference type="EMBL" id="CAJNON010000273">
    <property type="protein sequence ID" value="CAF1160187.1"/>
    <property type="molecule type" value="Genomic_DNA"/>
</dbReference>
<dbReference type="SUPFAM" id="SSF103657">
    <property type="entry name" value="BAR/IMD domain-like"/>
    <property type="match status" value="1"/>
</dbReference>
<comment type="caution">
    <text evidence="5">The sequence shown here is derived from an EMBL/GenBank/DDBJ whole genome shotgun (WGS) entry which is preliminary data.</text>
</comment>
<evidence type="ECO:0000256" key="2">
    <source>
        <dbReference type="SAM" id="MobiDB-lite"/>
    </source>
</evidence>
<dbReference type="GO" id="GO:0005543">
    <property type="term" value="F:phospholipid binding"/>
    <property type="evidence" value="ECO:0007669"/>
    <property type="project" value="TreeGrafter"/>
</dbReference>
<dbReference type="SMART" id="SM01015">
    <property type="entry name" value="Arfaptin"/>
    <property type="match status" value="1"/>
</dbReference>
<dbReference type="PROSITE" id="PS50870">
    <property type="entry name" value="AH"/>
    <property type="match status" value="1"/>
</dbReference>
<evidence type="ECO:0000259" key="4">
    <source>
        <dbReference type="PROSITE" id="PS50870"/>
    </source>
</evidence>
<dbReference type="InterPro" id="IPR023578">
    <property type="entry name" value="Ras_GEF_dom_sf"/>
</dbReference>